<dbReference type="EMBL" id="HBNS01008389">
    <property type="protein sequence ID" value="CAE4591681.1"/>
    <property type="molecule type" value="Transcribed_RNA"/>
</dbReference>
<dbReference type="AlphaFoldDB" id="A0A6S8ZX02"/>
<dbReference type="EMBL" id="HBNS01008385">
    <property type="protein sequence ID" value="CAE4591672.1"/>
    <property type="molecule type" value="Transcribed_RNA"/>
</dbReference>
<evidence type="ECO:0000313" key="3">
    <source>
        <dbReference type="EMBL" id="CAE4591677.1"/>
    </source>
</evidence>
<reference evidence="1" key="1">
    <citation type="submission" date="2021-01" db="EMBL/GenBank/DDBJ databases">
        <authorList>
            <person name="Corre E."/>
            <person name="Pelletier E."/>
            <person name="Niang G."/>
            <person name="Scheremetjew M."/>
            <person name="Finn R."/>
            <person name="Kale V."/>
            <person name="Holt S."/>
            <person name="Cochrane G."/>
            <person name="Meng A."/>
            <person name="Brown T."/>
            <person name="Cohen L."/>
        </authorList>
    </citation>
    <scope>NUCLEOTIDE SEQUENCE</scope>
    <source>
        <strain evidence="1">GSO104</strain>
    </source>
</reference>
<accession>A0A6S8ZX02</accession>
<protein>
    <submittedName>
        <fullName evidence="1">Uncharacterized protein</fullName>
    </submittedName>
</protein>
<dbReference type="EMBL" id="HBNS01008384">
    <property type="protein sequence ID" value="CAE4591669.1"/>
    <property type="molecule type" value="Transcribed_RNA"/>
</dbReference>
<proteinExistence type="predicted"/>
<sequence length="134" mass="15399">MVIKEKKYVIELSSRVQYIDVLSASSLFFVRDNYDLLTSEIGRVVCSNQNVIKLGKIDGSKRDFRATDDSGLDQDLRVFAICDMEPRERGVARKANNRSNYLFRLKVKIFLFSPRLTMHGEDDLNNQSRSTAQT</sequence>
<name>A0A6S8ZX02_9STRA</name>
<gene>
    <name evidence="1" type="ORF">DBRI00130_LOCUS6805</name>
    <name evidence="2" type="ORF">DBRI00130_LOCUS6806</name>
    <name evidence="3" type="ORF">DBRI00130_LOCUS6808</name>
    <name evidence="4" type="ORF">DBRI00130_LOCUS6810</name>
</gene>
<dbReference type="EMBL" id="HBNS01008387">
    <property type="protein sequence ID" value="CAE4591677.1"/>
    <property type="molecule type" value="Transcribed_RNA"/>
</dbReference>
<organism evidence="1">
    <name type="scientific">Ditylum brightwellii</name>
    <dbReference type="NCBI Taxonomy" id="49249"/>
    <lineage>
        <taxon>Eukaryota</taxon>
        <taxon>Sar</taxon>
        <taxon>Stramenopiles</taxon>
        <taxon>Ochrophyta</taxon>
        <taxon>Bacillariophyta</taxon>
        <taxon>Mediophyceae</taxon>
        <taxon>Lithodesmiophycidae</taxon>
        <taxon>Lithodesmiales</taxon>
        <taxon>Lithodesmiaceae</taxon>
        <taxon>Ditylum</taxon>
    </lineage>
</organism>
<evidence type="ECO:0000313" key="4">
    <source>
        <dbReference type="EMBL" id="CAE4591681.1"/>
    </source>
</evidence>
<evidence type="ECO:0000313" key="1">
    <source>
        <dbReference type="EMBL" id="CAE4591669.1"/>
    </source>
</evidence>
<evidence type="ECO:0000313" key="2">
    <source>
        <dbReference type="EMBL" id="CAE4591672.1"/>
    </source>
</evidence>